<keyword evidence="4" id="KW-1185">Reference proteome</keyword>
<feature type="transmembrane region" description="Helical" evidence="2">
    <location>
        <begin position="156"/>
        <end position="177"/>
    </location>
</feature>
<comment type="caution">
    <text evidence="3">The sequence shown here is derived from an EMBL/GenBank/DDBJ whole genome shotgun (WGS) entry which is preliminary data.</text>
</comment>
<evidence type="ECO:0000313" key="3">
    <source>
        <dbReference type="EMBL" id="MBB5183632.1"/>
    </source>
</evidence>
<dbReference type="InterPro" id="IPR010540">
    <property type="entry name" value="CmpB_TMEM229"/>
</dbReference>
<dbReference type="AlphaFoldDB" id="A0A7W8D098"/>
<feature type="transmembrane region" description="Helical" evidence="2">
    <location>
        <begin position="40"/>
        <end position="60"/>
    </location>
</feature>
<sequence>MTYYEICMDFLVYAFIGWCVEVAFHAITQGLVINRGFLSGPICPIYGFGMLSVIAMANMLPKDSASTSDAPVWMLFLGGMVLTTLIELIGGWLLDKQFHTRWWDYSNEKFNFHGYICLKFSIFWGIGVVLLVRYAYPVLDRHTTQGISPDVGWPVMAVLYVLLLIDFIVSVGVANGLDKKLTQLGRMKQSMMAPSNVMSEVIADTTLETAKHVQEGKVQAELGKMELQDAAKAKRLEAEAARLERKERYEEKVKEFLENRGRRRMLRAFPNMKRYENNEILQELKRRVNPRSHKE</sequence>
<name>A0A7W8D098_9FIRM</name>
<keyword evidence="2" id="KW-0812">Transmembrane</keyword>
<keyword evidence="2" id="KW-0472">Membrane</keyword>
<evidence type="ECO:0000256" key="2">
    <source>
        <dbReference type="SAM" id="Phobius"/>
    </source>
</evidence>
<dbReference type="RefSeq" id="WP_221248084.1">
    <property type="nucleotide sequence ID" value="NZ_JACHHK010000006.1"/>
</dbReference>
<feature type="transmembrane region" description="Helical" evidence="2">
    <location>
        <begin position="115"/>
        <end position="136"/>
    </location>
</feature>
<keyword evidence="2" id="KW-1133">Transmembrane helix</keyword>
<evidence type="ECO:0000313" key="4">
    <source>
        <dbReference type="Proteomes" id="UP000539953"/>
    </source>
</evidence>
<proteinExistence type="predicted"/>
<reference evidence="3 4" key="1">
    <citation type="submission" date="2020-08" db="EMBL/GenBank/DDBJ databases">
        <title>Genomic Encyclopedia of Type Strains, Phase IV (KMG-IV): sequencing the most valuable type-strain genomes for metagenomic binning, comparative biology and taxonomic classification.</title>
        <authorList>
            <person name="Goeker M."/>
        </authorList>
    </citation>
    <scope>NUCLEOTIDE SEQUENCE [LARGE SCALE GENOMIC DNA]</scope>
    <source>
        <strain evidence="3 4">DSM 25799</strain>
    </source>
</reference>
<feature type="transmembrane region" description="Helical" evidence="2">
    <location>
        <begin position="12"/>
        <end position="33"/>
    </location>
</feature>
<protein>
    <submittedName>
        <fullName evidence="3">Putative membrane protein</fullName>
    </submittedName>
</protein>
<gene>
    <name evidence="3" type="ORF">HNQ47_001667</name>
</gene>
<evidence type="ECO:0000256" key="1">
    <source>
        <dbReference type="SAM" id="Coils"/>
    </source>
</evidence>
<keyword evidence="1" id="KW-0175">Coiled coil</keyword>
<dbReference type="Pfam" id="PF06541">
    <property type="entry name" value="ABC_trans_CmpB"/>
    <property type="match status" value="1"/>
</dbReference>
<dbReference type="EMBL" id="JACHHK010000006">
    <property type="protein sequence ID" value="MBB5183632.1"/>
    <property type="molecule type" value="Genomic_DNA"/>
</dbReference>
<organism evidence="3 4">
    <name type="scientific">Catenisphaera adipataccumulans</name>
    <dbReference type="NCBI Taxonomy" id="700500"/>
    <lineage>
        <taxon>Bacteria</taxon>
        <taxon>Bacillati</taxon>
        <taxon>Bacillota</taxon>
        <taxon>Erysipelotrichia</taxon>
        <taxon>Erysipelotrichales</taxon>
        <taxon>Erysipelotrichaceae</taxon>
        <taxon>Catenisphaera</taxon>
    </lineage>
</organism>
<dbReference type="Proteomes" id="UP000539953">
    <property type="component" value="Unassembled WGS sequence"/>
</dbReference>
<feature type="transmembrane region" description="Helical" evidence="2">
    <location>
        <begin position="72"/>
        <end position="94"/>
    </location>
</feature>
<accession>A0A7W8D098</accession>
<feature type="coiled-coil region" evidence="1">
    <location>
        <begin position="224"/>
        <end position="253"/>
    </location>
</feature>